<protein>
    <recommendedName>
        <fullName evidence="1">DUF6877 domain-containing protein</fullName>
    </recommendedName>
</protein>
<evidence type="ECO:0000313" key="3">
    <source>
        <dbReference type="Proteomes" id="UP000006035"/>
    </source>
</evidence>
<dbReference type="RefSeq" id="WP_003715199.1">
    <property type="nucleotide sequence ID" value="NZ_AFTL01000009.1"/>
</dbReference>
<sequence length="74" mass="8712">MTGMEKIQQLLEENDYSIAQVNQIRARLGDWFMAGGGPNDAYVWQQVRYLENLVKFGLVNRVSIQQREEVHHYE</sequence>
<dbReference type="InterPro" id="IPR049242">
    <property type="entry name" value="DUF6877"/>
</dbReference>
<proteinExistence type="predicted"/>
<evidence type="ECO:0000313" key="2">
    <source>
        <dbReference type="EMBL" id="EGS38035.1"/>
    </source>
</evidence>
<comment type="caution">
    <text evidence="2">The sequence shown here is derived from an EMBL/GenBank/DDBJ whole genome shotgun (WGS) entry which is preliminary data.</text>
</comment>
<feature type="domain" description="DUF6877" evidence="1">
    <location>
        <begin position="4"/>
        <end position="55"/>
    </location>
</feature>
<organism evidence="2 3">
    <name type="scientific">Limosilactobacillus oris F0423</name>
    <dbReference type="NCBI Taxonomy" id="944562"/>
    <lineage>
        <taxon>Bacteria</taxon>
        <taxon>Bacillati</taxon>
        <taxon>Bacillota</taxon>
        <taxon>Bacilli</taxon>
        <taxon>Lactobacillales</taxon>
        <taxon>Lactobacillaceae</taxon>
        <taxon>Limosilactobacillus</taxon>
    </lineage>
</organism>
<evidence type="ECO:0000259" key="1">
    <source>
        <dbReference type="Pfam" id="PF21793"/>
    </source>
</evidence>
<keyword evidence="3" id="KW-1185">Reference proteome</keyword>
<dbReference type="Pfam" id="PF21793">
    <property type="entry name" value="DUF6877"/>
    <property type="match status" value="1"/>
</dbReference>
<reference evidence="2 3" key="1">
    <citation type="submission" date="2011-05" db="EMBL/GenBank/DDBJ databases">
        <authorList>
            <person name="Durkin A.S."/>
            <person name="Kim M."/>
            <person name="Radune D."/>
            <person name="Hostetler J."/>
            <person name="Torralba M."/>
            <person name="Gillis M."/>
            <person name="Methe B."/>
            <person name="Sutton G."/>
            <person name="Nelson K.E."/>
        </authorList>
    </citation>
    <scope>NUCLEOTIDE SEQUENCE [LARGE SCALE GENOMIC DNA]</scope>
    <source>
        <strain evidence="2 3">F0423</strain>
    </source>
</reference>
<name>A0ABN0D6S2_9LACO</name>
<dbReference type="Proteomes" id="UP000006035">
    <property type="component" value="Unassembled WGS sequence"/>
</dbReference>
<accession>A0ABN0D6S2</accession>
<gene>
    <name evidence="2" type="ORF">HMPREF9102_0393</name>
</gene>
<dbReference type="EMBL" id="AFTL01000009">
    <property type="protein sequence ID" value="EGS38035.1"/>
    <property type="molecule type" value="Genomic_DNA"/>
</dbReference>